<proteinExistence type="predicted"/>
<dbReference type="OrthoDB" id="341421at2759"/>
<organism evidence="1 2">
    <name type="scientific">Symbiodinium necroappetens</name>
    <dbReference type="NCBI Taxonomy" id="1628268"/>
    <lineage>
        <taxon>Eukaryota</taxon>
        <taxon>Sar</taxon>
        <taxon>Alveolata</taxon>
        <taxon>Dinophyceae</taxon>
        <taxon>Suessiales</taxon>
        <taxon>Symbiodiniaceae</taxon>
        <taxon>Symbiodinium</taxon>
    </lineage>
</organism>
<name>A0A813CAY9_9DINO</name>
<protein>
    <submittedName>
        <fullName evidence="1">RBCMT protein</fullName>
    </submittedName>
</protein>
<evidence type="ECO:0000313" key="2">
    <source>
        <dbReference type="Proteomes" id="UP000601435"/>
    </source>
</evidence>
<evidence type="ECO:0000313" key="1">
    <source>
        <dbReference type="EMBL" id="CAE7940282.1"/>
    </source>
</evidence>
<dbReference type="InterPro" id="IPR036464">
    <property type="entry name" value="Rubisco_LSMT_subst-bd_sf"/>
</dbReference>
<accession>A0A813CAY9</accession>
<dbReference type="SUPFAM" id="SSF81822">
    <property type="entry name" value="RuBisCo LSMT C-terminal, substrate-binding domain"/>
    <property type="match status" value="1"/>
</dbReference>
<dbReference type="EMBL" id="CAJNJA010090918">
    <property type="protein sequence ID" value="CAE7940282.1"/>
    <property type="molecule type" value="Genomic_DNA"/>
</dbReference>
<gene>
    <name evidence="1" type="primary">RBCMT</name>
    <name evidence="1" type="ORF">SNEC2469_LOCUS33831</name>
</gene>
<comment type="caution">
    <text evidence="1">The sequence shown here is derived from an EMBL/GenBank/DDBJ whole genome shotgun (WGS) entry which is preliminary data.</text>
</comment>
<dbReference type="Proteomes" id="UP000601435">
    <property type="component" value="Unassembled WGS sequence"/>
</dbReference>
<dbReference type="AlphaFoldDB" id="A0A813CAY9"/>
<reference evidence="1" key="1">
    <citation type="submission" date="2021-02" db="EMBL/GenBank/DDBJ databases">
        <authorList>
            <person name="Dougan E. K."/>
            <person name="Rhodes N."/>
            <person name="Thang M."/>
            <person name="Chan C."/>
        </authorList>
    </citation>
    <scope>NUCLEOTIDE SEQUENCE</scope>
</reference>
<sequence>MAALTNAAYLQRYGFVDDCFGTTMVDGKWLVKPESEPIRESLAATSAEEDEKLLSDSSLSIPAKTAIQFRRQLKIALKAQQEAQQRIRMLTWQASVAINDGSVNSSKISKLSLGKRRTR</sequence>
<keyword evidence="2" id="KW-1185">Reference proteome</keyword>